<reference evidence="2 3" key="1">
    <citation type="submission" date="2016-04" db="EMBL/GenBank/DDBJ databases">
        <authorList>
            <person name="Chen L."/>
            <person name="Zhuang W."/>
            <person name="Wang G."/>
        </authorList>
    </citation>
    <scope>NUCLEOTIDE SEQUENCE [LARGE SCALE GENOMIC DNA]</scope>
    <source>
        <strain evidence="3">GR20</strain>
    </source>
</reference>
<dbReference type="Pfam" id="PF13692">
    <property type="entry name" value="Glyco_trans_1_4"/>
    <property type="match status" value="1"/>
</dbReference>
<dbReference type="EMBL" id="LWBO01000001">
    <property type="protein sequence ID" value="OQP55610.1"/>
    <property type="molecule type" value="Genomic_DNA"/>
</dbReference>
<dbReference type="Pfam" id="PF13439">
    <property type="entry name" value="Glyco_transf_4"/>
    <property type="match status" value="1"/>
</dbReference>
<dbReference type="Proteomes" id="UP000192277">
    <property type="component" value="Unassembled WGS sequence"/>
</dbReference>
<dbReference type="PANTHER" id="PTHR12526:SF630">
    <property type="entry name" value="GLYCOSYLTRANSFERASE"/>
    <property type="match status" value="1"/>
</dbReference>
<dbReference type="Gene3D" id="3.40.50.2000">
    <property type="entry name" value="Glycogen Phosphorylase B"/>
    <property type="match status" value="2"/>
</dbReference>
<dbReference type="CDD" id="cd03801">
    <property type="entry name" value="GT4_PimA-like"/>
    <property type="match status" value="1"/>
</dbReference>
<proteinExistence type="predicted"/>
<dbReference type="PANTHER" id="PTHR12526">
    <property type="entry name" value="GLYCOSYLTRANSFERASE"/>
    <property type="match status" value="1"/>
</dbReference>
<keyword evidence="2" id="KW-0808">Transferase</keyword>
<evidence type="ECO:0000313" key="2">
    <source>
        <dbReference type="EMBL" id="OQP55610.1"/>
    </source>
</evidence>
<dbReference type="SUPFAM" id="SSF53756">
    <property type="entry name" value="UDP-Glycosyltransferase/glycogen phosphorylase"/>
    <property type="match status" value="1"/>
</dbReference>
<dbReference type="GO" id="GO:0016740">
    <property type="term" value="F:transferase activity"/>
    <property type="evidence" value="ECO:0007669"/>
    <property type="project" value="UniProtKB-KW"/>
</dbReference>
<dbReference type="InterPro" id="IPR028098">
    <property type="entry name" value="Glyco_trans_4-like_N"/>
</dbReference>
<protein>
    <submittedName>
        <fullName evidence="2">Group 1 glycosyl transferase</fullName>
    </submittedName>
</protein>
<sequence length="389" mass="44377">MTPNQKTRILFFIGSLKVGGKERRLVELLTYLQARPGYELLVILTNPIIQYQSFLKLNINYQVIAKTWKKMDVSILYKFYKKCKQFKPHIIHTWGRMQTLHALPAVIGQRIPLVNGQITSAPHNAARWSMNRLVDLTNFYFSRIIIANSHAGMKSFRPPGKKTKVIYNGLNLQRFENLDSPESMKVKYGIKTPFAVVMVATFSNKKDYPLFFSIAQQITRIRNDISFVAVGDNSTDMSEFEQYRELANRNSRVVLTGRIRDVEALVNCCTIGVLFSDKINGEGISNSIIEYMGLAKPVIANDAGGTKEVVHHEENGYLIARHTENEIVKLIIDLIDNPEKISAFGKASRKIIEESFTLDRMGKAYVQTYREVITVDELKKRIPQSILLP</sequence>
<organism evidence="2 3">
    <name type="scientific">Niastella koreensis</name>
    <dbReference type="NCBI Taxonomy" id="354356"/>
    <lineage>
        <taxon>Bacteria</taxon>
        <taxon>Pseudomonadati</taxon>
        <taxon>Bacteroidota</taxon>
        <taxon>Chitinophagia</taxon>
        <taxon>Chitinophagales</taxon>
        <taxon>Chitinophagaceae</taxon>
        <taxon>Niastella</taxon>
    </lineage>
</organism>
<name>A0ABX3P7L7_9BACT</name>
<gene>
    <name evidence="2" type="ORF">A4D02_04720</name>
</gene>
<evidence type="ECO:0000259" key="1">
    <source>
        <dbReference type="Pfam" id="PF13439"/>
    </source>
</evidence>
<accession>A0ABX3P7L7</accession>
<comment type="caution">
    <text evidence="2">The sequence shown here is derived from an EMBL/GenBank/DDBJ whole genome shotgun (WGS) entry which is preliminary data.</text>
</comment>
<keyword evidence="3" id="KW-1185">Reference proteome</keyword>
<evidence type="ECO:0000313" key="3">
    <source>
        <dbReference type="Proteomes" id="UP000192277"/>
    </source>
</evidence>
<dbReference type="RefSeq" id="WP_014223236.1">
    <property type="nucleotide sequence ID" value="NZ_LWBO01000001.1"/>
</dbReference>
<feature type="domain" description="Glycosyltransferase subfamily 4-like N-terminal" evidence="1">
    <location>
        <begin position="18"/>
        <end position="174"/>
    </location>
</feature>